<feature type="region of interest" description="Disordered" evidence="3">
    <location>
        <begin position="2122"/>
        <end position="2178"/>
    </location>
</feature>
<dbReference type="OrthoDB" id="3549872at2759"/>
<accession>A0A158QSE3</accession>
<dbReference type="EMBL" id="UXSR01000066">
    <property type="protein sequence ID" value="VDD74696.1"/>
    <property type="molecule type" value="Genomic_DNA"/>
</dbReference>
<feature type="coiled-coil region" evidence="2">
    <location>
        <begin position="1593"/>
        <end position="1911"/>
    </location>
</feature>
<sequence>MSTSETSSVTPQQQLPTESGNGETDISTNVESRSKELRIQGPSTAPSAISSQTLPERSGILAESQRLQREMLRAEMTEGVDLPLALQRPDASPTRTPSPSRAQIQLLESELAENKRKIASLQDSNQRHQKLIQTLQSQVTHHKRKNTDLEMEVEDLKLELQKKAKKLQSKELEHDSRLDARENMAKMREESLIAELENLTSALEQERAKSAELSRTNELLQDQLEEAASANQGLSRDVAQLTQAWRQATQQLEKREADWQSEEAAFNDYFATEHNRLLALWREVVSLRRAFTELRHQTARDFTQMNSEILRMGQSLQASCAALANNLKAAELESADALDKSRRQLMAGEADAKARSQSLAESLARSQARLAETEGQVIQLNRRVQDLVTEVADKERVLNTLRRLRASFPSPQPAETGDTTTGEDPVVATRRLIDQTHSMHHALSQIAQVVIADSANADADETQEPFMASFQHQMETGDWLESGGGTVATPLPQRPRSTSPSSEHHTPPPVPLRLASPSSSSPPGKLAETAVTGVQSALNRRAMQVQVLRLKLSSLRGRLAGLNKRLNEGEEERIRLNDYVTALRADLDLVRKEVEATRLERDRIKHTLSISVEEKNILERSRATNTERITSLQAELEQLRHFLNTTSKERDEIVEQRNAKQLQYESETRENARLQRLLEQAETRVSQTREELTKVKEGHDGLQVKHDALSQECNELTDKVERIERRAAELTEQVASIQKEKEDLQAKLLRLESVLEARECERSEMAHQLHLANATEARVSEERNLLRADCQQLRNQLSRIDAEYQLSTAEVDRLRESLAKAEQQRAQAEGEVLKANSSRLEVSEELAVTNMQLSKLKEEVEELRKEVRDQTGIASRLNEEREDLMRDKEDLSSRLSLNERERRQLSDLVSKLRTDREVLDNEAFLAQRQITELKNKVEKQETDIANLTLRRNNLQAEVQRVRSDFETELNKIQRQRDRLGAKYTAEIEELRGALAASERRLGEAEDAAVQAVLRADRAAAEATKASLRETDRHGMNERECQRWADEQARLNHELSLAQRERDDALLRAERERQKFLSIAAEDHAVVREKILLLQETISDLEKTLERTRRESASRAEKDDLALKSATEDLRACKEQLEECKVNHEKEVIGLKGQIRAMEASLERTVRDFNEVQLQLRLCEESRYNNRSEVSETAKLLREAEESRNSLRHDVFDLRKQVNELESIKSNLEKTNQDLRLQIRDLEVERVGQSCAVKEMKERLDFYERGRKGPKEEPLASPMAPRSRDDPLISELRQKLFACESSNLALQQTCADLRTSLGEEIANVEEIKRECSMLKQRISESEEARQALEMELNSVRRRHADVEERVRSREGATSLSVEETSRDCKRLEETKRILQARIEASEETISRLNSDLNSARRRLQVVEEEAAASSEAQRDAESRLAGIYSVMHRLIGFRQRRGGGGASPVLMLRSKRRMDGSTADGDDTEKGFRVVGDAQYTGSPLHDRRSRSISPTKERRDSDSRSYSADRRVRVPATAWSDVFAESGILQKTNTAGTTAASSSTDSLGHTRHHCQPLSLFHRLPGSDIDPESVSIALRELLRQMAQLEKERDDAEMARRAGEEKLFDVNTQLHEKSNEVHELRQILLSMEDKQRSFSERLRQSQAELLNHETEIRRVTKERDVAVVRAEELQRRLQLIEDECQSIQERLSASKTHEAKAAEEHRRELRKALEDTEVRLAAAETARRSLEANLHRQKTITDDKSMEIEALKARLVNTESEISTLREKLTEAASNIDRLSQECQKSNLAETDAKKTVDRFSERINDLEKHNLQLQERLSDAQRMMTTMDHDNRVMQERFENAQMSLRDCREQLEQMNNRVQKLQGDLAEADLLRCDLESQNRQLMRQNTEQDALQKELTQQIISLRLEKESTQVKVKNLMKTQSEWDKVKNDLEMETKQLREKLHDLQMSFDHLTRERMREKELNSVLISGQEEMRKRAQKLEEDNLECRRQIQRLSAQLVLREESHASQMDEVVRQRQHQVETELQQKCAELEQCEKTLRSRESSHRQRIKALEDQVKVLNEQLTHEVGRRQLYMSTSRLPVVTSSVGQYPPMSYLSQTLTHSHDSLISPSDYARSAERPWNSKPPQALPALSAAVPSKDQASSVSIQTESRSSHETITKRVT</sequence>
<feature type="region of interest" description="Disordered" evidence="3">
    <location>
        <begin position="404"/>
        <end position="426"/>
    </location>
</feature>
<evidence type="ECO:0000313" key="5">
    <source>
        <dbReference type="EMBL" id="VDD74696.1"/>
    </source>
</evidence>
<keyword evidence="6" id="KW-1185">Reference proteome</keyword>
<feature type="compositionally biased region" description="Basic and acidic residues" evidence="3">
    <location>
        <begin position="1264"/>
        <end position="1273"/>
    </location>
</feature>
<feature type="region of interest" description="Disordered" evidence="3">
    <location>
        <begin position="478"/>
        <end position="526"/>
    </location>
</feature>
<feature type="compositionally biased region" description="Basic and acidic residues" evidence="3">
    <location>
        <begin position="1511"/>
        <end position="1526"/>
    </location>
</feature>
<name>A0A158QSE3_MESCO</name>
<protein>
    <recommendedName>
        <fullName evidence="4">Rootletin-like coiled-coil domain-containing protein</fullName>
    </recommendedName>
</protein>
<feature type="coiled-coil region" evidence="2">
    <location>
        <begin position="1040"/>
        <end position="1142"/>
    </location>
</feature>
<dbReference type="PANTHER" id="PTHR23159">
    <property type="entry name" value="CENTROSOMAL PROTEIN 2"/>
    <property type="match status" value="1"/>
</dbReference>
<feature type="coiled-coil region" evidence="2">
    <location>
        <begin position="320"/>
        <end position="390"/>
    </location>
</feature>
<dbReference type="SUPFAM" id="SSF57997">
    <property type="entry name" value="Tropomyosin"/>
    <property type="match status" value="1"/>
</dbReference>
<gene>
    <name evidence="5" type="ORF">MCOS_LOCUS699</name>
</gene>
<keyword evidence="1 2" id="KW-0175">Coiled coil</keyword>
<feature type="region of interest" description="Disordered" evidence="3">
    <location>
        <begin position="1"/>
        <end position="59"/>
    </location>
</feature>
<feature type="coiled-coil region" evidence="2">
    <location>
        <begin position="1196"/>
        <end position="1244"/>
    </location>
</feature>
<proteinExistence type="predicted"/>
<dbReference type="STRING" id="53468.A0A158QSE3"/>
<dbReference type="PANTHER" id="PTHR23159:SF31">
    <property type="entry name" value="CENTROSOME-ASSOCIATED PROTEIN CEP250 ISOFORM X1"/>
    <property type="match status" value="1"/>
</dbReference>
<evidence type="ECO:0000256" key="2">
    <source>
        <dbReference type="SAM" id="Coils"/>
    </source>
</evidence>
<feature type="coiled-coil region" evidence="2">
    <location>
        <begin position="1316"/>
        <end position="1431"/>
    </location>
</feature>
<feature type="compositionally biased region" description="Polar residues" evidence="3">
    <location>
        <begin position="41"/>
        <end position="55"/>
    </location>
</feature>
<feature type="region of interest" description="Disordered" evidence="3">
    <location>
        <begin position="80"/>
        <end position="101"/>
    </location>
</feature>
<feature type="compositionally biased region" description="Low complexity" evidence="3">
    <location>
        <begin position="512"/>
        <end position="523"/>
    </location>
</feature>
<evidence type="ECO:0000259" key="4">
    <source>
        <dbReference type="Pfam" id="PF15035"/>
    </source>
</evidence>
<evidence type="ECO:0000256" key="3">
    <source>
        <dbReference type="SAM" id="MobiDB-lite"/>
    </source>
</evidence>
<dbReference type="InterPro" id="IPR055167">
    <property type="entry name" value="Rootletin-like_CC"/>
</dbReference>
<feature type="domain" description="Rootletin-like coiled-coil" evidence="4">
    <location>
        <begin position="115"/>
        <end position="312"/>
    </location>
</feature>
<feature type="coiled-coil region" evidence="2">
    <location>
        <begin position="1944"/>
        <end position="2013"/>
    </location>
</feature>
<feature type="region of interest" description="Disordered" evidence="3">
    <location>
        <begin position="1264"/>
        <end position="1283"/>
    </location>
</feature>
<evidence type="ECO:0000313" key="6">
    <source>
        <dbReference type="Proteomes" id="UP000267029"/>
    </source>
</evidence>
<feature type="coiled-coil region" evidence="2">
    <location>
        <begin position="657"/>
        <end position="1007"/>
    </location>
</feature>
<feature type="coiled-coil region" evidence="2">
    <location>
        <begin position="104"/>
        <end position="244"/>
    </location>
</feature>
<feature type="region of interest" description="Disordered" evidence="3">
    <location>
        <begin position="1458"/>
        <end position="1526"/>
    </location>
</feature>
<organism evidence="5 6">
    <name type="scientific">Mesocestoides corti</name>
    <name type="common">Flatworm</name>
    <dbReference type="NCBI Taxonomy" id="53468"/>
    <lineage>
        <taxon>Eukaryota</taxon>
        <taxon>Metazoa</taxon>
        <taxon>Spiralia</taxon>
        <taxon>Lophotrochozoa</taxon>
        <taxon>Platyhelminthes</taxon>
        <taxon>Cestoda</taxon>
        <taxon>Eucestoda</taxon>
        <taxon>Cyclophyllidea</taxon>
        <taxon>Mesocestoididae</taxon>
        <taxon>Mesocestoides</taxon>
    </lineage>
</organism>
<dbReference type="Proteomes" id="UP000267029">
    <property type="component" value="Unassembled WGS sequence"/>
</dbReference>
<feature type="compositionally biased region" description="Basic and acidic residues" evidence="3">
    <location>
        <begin position="2167"/>
        <end position="2178"/>
    </location>
</feature>
<feature type="compositionally biased region" description="Polar residues" evidence="3">
    <location>
        <begin position="2155"/>
        <end position="2166"/>
    </location>
</feature>
<reference evidence="5 6" key="1">
    <citation type="submission" date="2018-10" db="EMBL/GenBank/DDBJ databases">
        <authorList>
            <consortium name="Pathogen Informatics"/>
        </authorList>
    </citation>
    <scope>NUCLEOTIDE SEQUENCE [LARGE SCALE GENOMIC DNA]</scope>
</reference>
<dbReference type="Gene3D" id="1.10.287.1490">
    <property type="match status" value="2"/>
</dbReference>
<evidence type="ECO:0000256" key="1">
    <source>
        <dbReference type="ARBA" id="ARBA00023054"/>
    </source>
</evidence>
<feature type="compositionally biased region" description="Polar residues" evidence="3">
    <location>
        <begin position="1"/>
        <end position="31"/>
    </location>
</feature>
<dbReference type="Pfam" id="PF15035">
    <property type="entry name" value="Rootletin"/>
    <property type="match status" value="1"/>
</dbReference>
<feature type="coiled-coil region" evidence="2">
    <location>
        <begin position="2058"/>
        <end position="2085"/>
    </location>
</feature>